<name>A0A9X6XUZ1_BACCE</name>
<protein>
    <submittedName>
        <fullName evidence="1">Uncharacterized protein</fullName>
    </submittedName>
</protein>
<dbReference type="AlphaFoldDB" id="A0A9X6XUZ1"/>
<dbReference type="EMBL" id="NVMX01000507">
    <property type="protein sequence ID" value="PDZ93726.1"/>
    <property type="molecule type" value="Genomic_DNA"/>
</dbReference>
<gene>
    <name evidence="1" type="ORF">CON36_37695</name>
</gene>
<evidence type="ECO:0000313" key="1">
    <source>
        <dbReference type="EMBL" id="PDZ93726.1"/>
    </source>
</evidence>
<accession>A0A9X6XUZ1</accession>
<feature type="non-terminal residue" evidence="1">
    <location>
        <position position="1"/>
    </location>
</feature>
<organism evidence="1 2">
    <name type="scientific">Bacillus cereus</name>
    <dbReference type="NCBI Taxonomy" id="1396"/>
    <lineage>
        <taxon>Bacteria</taxon>
        <taxon>Bacillati</taxon>
        <taxon>Bacillota</taxon>
        <taxon>Bacilli</taxon>
        <taxon>Bacillales</taxon>
        <taxon>Bacillaceae</taxon>
        <taxon>Bacillus</taxon>
        <taxon>Bacillus cereus group</taxon>
    </lineage>
</organism>
<evidence type="ECO:0000313" key="2">
    <source>
        <dbReference type="Proteomes" id="UP000219922"/>
    </source>
</evidence>
<dbReference type="Proteomes" id="UP000219922">
    <property type="component" value="Unassembled WGS sequence"/>
</dbReference>
<reference evidence="1 2" key="1">
    <citation type="submission" date="2017-09" db="EMBL/GenBank/DDBJ databases">
        <title>Large-scale bioinformatics analysis of Bacillus genomes uncovers conserved roles of natural products in bacterial physiology.</title>
        <authorList>
            <consortium name="Agbiome Team Llc"/>
            <person name="Bleich R.M."/>
            <person name="Grubbs K.J."/>
            <person name="Santa Maria K.C."/>
            <person name="Allen S.E."/>
            <person name="Farag S."/>
            <person name="Shank E.A."/>
            <person name="Bowers A."/>
        </authorList>
    </citation>
    <scope>NUCLEOTIDE SEQUENCE [LARGE SCALE GENOMIC DNA]</scope>
    <source>
        <strain evidence="1 2">AFS092789</strain>
    </source>
</reference>
<feature type="non-terminal residue" evidence="1">
    <location>
        <position position="84"/>
    </location>
</feature>
<comment type="caution">
    <text evidence="1">The sequence shown here is derived from an EMBL/GenBank/DDBJ whole genome shotgun (WGS) entry which is preliminary data.</text>
</comment>
<sequence>RESASQAEYPESVDIKLNDFQHNPDNSYLMSLGDEIWAAVGAGDYGGPSYRKKRTWVPTEPSVDMNPDLATGNYYALKNPYEYK</sequence>
<proteinExistence type="predicted"/>